<reference evidence="8" key="1">
    <citation type="journal article" date="2019" name="Int. J. Syst. Evol. Microbiol.">
        <title>The Global Catalogue of Microorganisms (GCM) 10K type strain sequencing project: providing services to taxonomists for standard genome sequencing and annotation.</title>
        <authorList>
            <consortium name="The Broad Institute Genomics Platform"/>
            <consortium name="The Broad Institute Genome Sequencing Center for Infectious Disease"/>
            <person name="Wu L."/>
            <person name="Ma J."/>
        </authorList>
    </citation>
    <scope>NUCLEOTIDE SEQUENCE [LARGE SCALE GENOMIC DNA]</scope>
    <source>
        <strain evidence="8">JCM 17666</strain>
    </source>
</reference>
<evidence type="ECO:0000256" key="3">
    <source>
        <dbReference type="ARBA" id="ARBA00022692"/>
    </source>
</evidence>
<dbReference type="EMBL" id="BAABFO010000011">
    <property type="protein sequence ID" value="GAA4334338.1"/>
    <property type="molecule type" value="Genomic_DNA"/>
</dbReference>
<gene>
    <name evidence="7" type="ORF">GCM10023144_26510</name>
</gene>
<dbReference type="RefSeq" id="WP_345250188.1">
    <property type="nucleotide sequence ID" value="NZ_BAABFO010000011.1"/>
</dbReference>
<keyword evidence="4 6" id="KW-1133">Transmembrane helix</keyword>
<evidence type="ECO:0008006" key="9">
    <source>
        <dbReference type="Google" id="ProtNLM"/>
    </source>
</evidence>
<dbReference type="InterPro" id="IPR011743">
    <property type="entry name" value="Caa3_sub_IV"/>
</dbReference>
<accession>A0ABP8H4P5</accession>
<evidence type="ECO:0000256" key="5">
    <source>
        <dbReference type="ARBA" id="ARBA00023136"/>
    </source>
</evidence>
<evidence type="ECO:0000256" key="4">
    <source>
        <dbReference type="ARBA" id="ARBA00022989"/>
    </source>
</evidence>
<evidence type="ECO:0000313" key="8">
    <source>
        <dbReference type="Proteomes" id="UP001501671"/>
    </source>
</evidence>
<keyword evidence="8" id="KW-1185">Reference proteome</keyword>
<keyword evidence="2" id="KW-1003">Cell membrane</keyword>
<evidence type="ECO:0000256" key="1">
    <source>
        <dbReference type="ARBA" id="ARBA00004651"/>
    </source>
</evidence>
<comment type="caution">
    <text evidence="7">The sequence shown here is derived from an EMBL/GenBank/DDBJ whole genome shotgun (WGS) entry which is preliminary data.</text>
</comment>
<proteinExistence type="predicted"/>
<sequence>MNRPAPGAPRTDPAAVWQRSAWRRAARGLVLVWLALLLLAALTTGSAFLPIGAAHVAVSVGIAAVKAVLVAAFFMQLREPYPVLRMAALLALALLAILFALSATDYGWRSPPPPRPAARQPPPAAVQ</sequence>
<evidence type="ECO:0000313" key="7">
    <source>
        <dbReference type="EMBL" id="GAA4334338.1"/>
    </source>
</evidence>
<evidence type="ECO:0000256" key="6">
    <source>
        <dbReference type="SAM" id="Phobius"/>
    </source>
</evidence>
<dbReference type="Proteomes" id="UP001501671">
    <property type="component" value="Unassembled WGS sequence"/>
</dbReference>
<dbReference type="InterPro" id="IPR005171">
    <property type="entry name" value="Cyt_c_oxidase_su4_prok"/>
</dbReference>
<protein>
    <recommendedName>
        <fullName evidence="9">Caa(3)-type oxidase subunit IV</fullName>
    </recommendedName>
</protein>
<feature type="transmembrane region" description="Helical" evidence="6">
    <location>
        <begin position="55"/>
        <end position="75"/>
    </location>
</feature>
<dbReference type="NCBIfam" id="TIGR02229">
    <property type="entry name" value="caa3_sub_IV"/>
    <property type="match status" value="1"/>
</dbReference>
<comment type="subcellular location">
    <subcellularLocation>
        <location evidence="1">Cell membrane</location>
        <topology evidence="1">Multi-pass membrane protein</topology>
    </subcellularLocation>
</comment>
<keyword evidence="5 6" id="KW-0472">Membrane</keyword>
<feature type="transmembrane region" description="Helical" evidence="6">
    <location>
        <begin position="28"/>
        <end position="49"/>
    </location>
</feature>
<name>A0ABP8H4P5_9BURK</name>
<organism evidence="7 8">
    <name type="scientific">Pigmentiphaga soli</name>
    <dbReference type="NCBI Taxonomy" id="1007095"/>
    <lineage>
        <taxon>Bacteria</taxon>
        <taxon>Pseudomonadati</taxon>
        <taxon>Pseudomonadota</taxon>
        <taxon>Betaproteobacteria</taxon>
        <taxon>Burkholderiales</taxon>
        <taxon>Alcaligenaceae</taxon>
        <taxon>Pigmentiphaga</taxon>
    </lineage>
</organism>
<dbReference type="Pfam" id="PF03626">
    <property type="entry name" value="COX4_pro"/>
    <property type="match status" value="1"/>
</dbReference>
<evidence type="ECO:0000256" key="2">
    <source>
        <dbReference type="ARBA" id="ARBA00022475"/>
    </source>
</evidence>
<keyword evidence="3 6" id="KW-0812">Transmembrane</keyword>
<feature type="transmembrane region" description="Helical" evidence="6">
    <location>
        <begin position="87"/>
        <end position="108"/>
    </location>
</feature>